<dbReference type="Pfam" id="PF03969">
    <property type="entry name" value="AFG1_ATPase"/>
    <property type="match status" value="1"/>
</dbReference>
<evidence type="ECO:0000313" key="5">
    <source>
        <dbReference type="Proteomes" id="UP000225706"/>
    </source>
</evidence>
<dbReference type="GO" id="GO:0005739">
    <property type="term" value="C:mitochondrion"/>
    <property type="evidence" value="ECO:0007669"/>
    <property type="project" value="TreeGrafter"/>
</dbReference>
<dbReference type="PANTHER" id="PTHR12169">
    <property type="entry name" value="ATPASE N2B"/>
    <property type="match status" value="1"/>
</dbReference>
<keyword evidence="5" id="KW-1185">Reference proteome</keyword>
<evidence type="ECO:0000256" key="3">
    <source>
        <dbReference type="ARBA" id="ARBA00022840"/>
    </source>
</evidence>
<dbReference type="PANTHER" id="PTHR12169:SF6">
    <property type="entry name" value="AFG1-LIKE ATPASE"/>
    <property type="match status" value="1"/>
</dbReference>
<comment type="similarity">
    <text evidence="1">Belongs to the AFG1 ATPase family.</text>
</comment>
<dbReference type="GO" id="GO:0016887">
    <property type="term" value="F:ATP hydrolysis activity"/>
    <property type="evidence" value="ECO:0007669"/>
    <property type="project" value="InterPro"/>
</dbReference>
<dbReference type="InterPro" id="IPR005654">
    <property type="entry name" value="ATPase_AFG1-like"/>
</dbReference>
<dbReference type="GO" id="GO:0005524">
    <property type="term" value="F:ATP binding"/>
    <property type="evidence" value="ECO:0007669"/>
    <property type="project" value="UniProtKB-KW"/>
</dbReference>
<gene>
    <name evidence="4" type="primary">LACE1</name>
    <name evidence="4" type="ORF">AWC38_SpisGene15671</name>
</gene>
<accession>A0A2B4RQL1</accession>
<dbReference type="Proteomes" id="UP000225706">
    <property type="component" value="Unassembled WGS sequence"/>
</dbReference>
<name>A0A2B4RQL1_STYPI</name>
<dbReference type="InterPro" id="IPR027417">
    <property type="entry name" value="P-loop_NTPase"/>
</dbReference>
<protein>
    <submittedName>
        <fullName evidence="4">Lactation elevated protein 1</fullName>
    </submittedName>
</protein>
<evidence type="ECO:0000256" key="1">
    <source>
        <dbReference type="ARBA" id="ARBA00010322"/>
    </source>
</evidence>
<dbReference type="FunFam" id="3.40.50.300:FF:003041">
    <property type="entry name" value="Predicted protein"/>
    <property type="match status" value="1"/>
</dbReference>
<dbReference type="NCBIfam" id="NF040713">
    <property type="entry name" value="ZapE"/>
    <property type="match status" value="1"/>
</dbReference>
<keyword evidence="2" id="KW-0547">Nucleotide-binding</keyword>
<dbReference type="SUPFAM" id="SSF52540">
    <property type="entry name" value="P-loop containing nucleoside triphosphate hydrolases"/>
    <property type="match status" value="1"/>
</dbReference>
<evidence type="ECO:0000256" key="2">
    <source>
        <dbReference type="ARBA" id="ARBA00022741"/>
    </source>
</evidence>
<comment type="caution">
    <text evidence="4">The sequence shown here is derived from an EMBL/GenBank/DDBJ whole genome shotgun (WGS) entry which is preliminary data.</text>
</comment>
<dbReference type="AlphaFoldDB" id="A0A2B4RQL1"/>
<evidence type="ECO:0000313" key="4">
    <source>
        <dbReference type="EMBL" id="PFX19901.1"/>
    </source>
</evidence>
<dbReference type="EMBL" id="LSMT01000339">
    <property type="protein sequence ID" value="PFX19901.1"/>
    <property type="molecule type" value="Genomic_DNA"/>
</dbReference>
<keyword evidence="3" id="KW-0067">ATP-binding</keyword>
<proteinExistence type="inferred from homology"/>
<dbReference type="OrthoDB" id="548867at2759"/>
<organism evidence="4 5">
    <name type="scientific">Stylophora pistillata</name>
    <name type="common">Smooth cauliflower coral</name>
    <dbReference type="NCBI Taxonomy" id="50429"/>
    <lineage>
        <taxon>Eukaryota</taxon>
        <taxon>Metazoa</taxon>
        <taxon>Cnidaria</taxon>
        <taxon>Anthozoa</taxon>
        <taxon>Hexacorallia</taxon>
        <taxon>Scleractinia</taxon>
        <taxon>Astrocoeniina</taxon>
        <taxon>Pocilloporidae</taxon>
        <taxon>Stylophora</taxon>
    </lineage>
</organism>
<reference evidence="5" key="1">
    <citation type="journal article" date="2017" name="bioRxiv">
        <title>Comparative analysis of the genomes of Stylophora pistillata and Acropora digitifera provides evidence for extensive differences between species of corals.</title>
        <authorList>
            <person name="Voolstra C.R."/>
            <person name="Li Y."/>
            <person name="Liew Y.J."/>
            <person name="Baumgarten S."/>
            <person name="Zoccola D."/>
            <person name="Flot J.-F."/>
            <person name="Tambutte S."/>
            <person name="Allemand D."/>
            <person name="Aranda M."/>
        </authorList>
    </citation>
    <scope>NUCLEOTIDE SEQUENCE [LARGE SCALE GENOMIC DNA]</scope>
</reference>
<sequence>MAASRCSPTRDLVRVLIRIHRLSSTLSGTANDFLRVPNPHVKNQEAGPLRKYDETVRSGKLKLDGHQRQIVEHLQRLYNDVVSYKPTSSGFFSKVFGLQNNQETPLGLYLHGSVGCGKTMLMDLFYDEVPVENKQRVHFHSFMLDVHSSIHKLKASLPPRDPKSIRAQPYDPIPPVAEQISLKWWLLCFDEFQVTDIADAMILKRLFTALFEQGVVVIATSNRHPDDLYKNGLQRSNFIPFIPILKKHCKVLCLDSGIDYRKTDMSFIGKVFFSSLGKETTSELDWIFANLTQQQRNENAECSPGPKTIQVLGTRMLNAPRTCGRVADFTFEELCAQPLGAADYLALCEHFDCIILRDIPKLTVFQKTEARRFITLIDALYDKRVRLICSAATPIGQLFNATPLTTNDDEFKRKLMDDLDLSASDANSSAIFTAEEEIFAFERTISRLTEMQTEQYWNWQGFRKSWDVFSS</sequence>
<dbReference type="Gene3D" id="3.40.50.300">
    <property type="entry name" value="P-loop containing nucleotide triphosphate hydrolases"/>
    <property type="match status" value="1"/>
</dbReference>